<name>A0AAV7LAU1_PLEWA</name>
<sequence length="80" mass="9257">MVLCWRGEWQPRVEVLVLSRMAVLRGNRLGAALVRVLGLEPEGRRVRCAPAARRGRVRHARAFQKARVRTRFSYLRPHSP</sequence>
<dbReference type="EMBL" id="JANPWB010000015">
    <property type="protein sequence ID" value="KAJ1088632.1"/>
    <property type="molecule type" value="Genomic_DNA"/>
</dbReference>
<accession>A0AAV7LAU1</accession>
<comment type="caution">
    <text evidence="1">The sequence shown here is derived from an EMBL/GenBank/DDBJ whole genome shotgun (WGS) entry which is preliminary data.</text>
</comment>
<proteinExistence type="predicted"/>
<dbReference type="AlphaFoldDB" id="A0AAV7LAU1"/>
<gene>
    <name evidence="1" type="ORF">NDU88_001788</name>
</gene>
<dbReference type="Proteomes" id="UP001066276">
    <property type="component" value="Chromosome 11"/>
</dbReference>
<keyword evidence="2" id="KW-1185">Reference proteome</keyword>
<protein>
    <submittedName>
        <fullName evidence="1">Uncharacterized protein</fullName>
    </submittedName>
</protein>
<organism evidence="1 2">
    <name type="scientific">Pleurodeles waltl</name>
    <name type="common">Iberian ribbed newt</name>
    <dbReference type="NCBI Taxonomy" id="8319"/>
    <lineage>
        <taxon>Eukaryota</taxon>
        <taxon>Metazoa</taxon>
        <taxon>Chordata</taxon>
        <taxon>Craniata</taxon>
        <taxon>Vertebrata</taxon>
        <taxon>Euteleostomi</taxon>
        <taxon>Amphibia</taxon>
        <taxon>Batrachia</taxon>
        <taxon>Caudata</taxon>
        <taxon>Salamandroidea</taxon>
        <taxon>Salamandridae</taxon>
        <taxon>Pleurodelinae</taxon>
        <taxon>Pleurodeles</taxon>
    </lineage>
</organism>
<evidence type="ECO:0000313" key="1">
    <source>
        <dbReference type="EMBL" id="KAJ1088632.1"/>
    </source>
</evidence>
<reference evidence="1" key="1">
    <citation type="journal article" date="2022" name="bioRxiv">
        <title>Sequencing and chromosome-scale assembly of the giantPleurodeles waltlgenome.</title>
        <authorList>
            <person name="Brown T."/>
            <person name="Elewa A."/>
            <person name="Iarovenko S."/>
            <person name="Subramanian E."/>
            <person name="Araus A.J."/>
            <person name="Petzold A."/>
            <person name="Susuki M."/>
            <person name="Suzuki K.-i.T."/>
            <person name="Hayashi T."/>
            <person name="Toyoda A."/>
            <person name="Oliveira C."/>
            <person name="Osipova E."/>
            <person name="Leigh N.D."/>
            <person name="Simon A."/>
            <person name="Yun M.H."/>
        </authorList>
    </citation>
    <scope>NUCLEOTIDE SEQUENCE</scope>
    <source>
        <strain evidence="1">20211129_DDA</strain>
        <tissue evidence="1">Liver</tissue>
    </source>
</reference>
<evidence type="ECO:0000313" key="2">
    <source>
        <dbReference type="Proteomes" id="UP001066276"/>
    </source>
</evidence>